<keyword evidence="3" id="KW-1185">Reference proteome</keyword>
<feature type="domain" description="AAA+ ATPase" evidence="1">
    <location>
        <begin position="63"/>
        <end position="222"/>
    </location>
</feature>
<name>A0A0F3KJ62_9GAMM</name>
<accession>A0A0F3KJ62</accession>
<protein>
    <recommendedName>
        <fullName evidence="1">AAA+ ATPase domain-containing protein</fullName>
    </recommendedName>
</protein>
<proteinExistence type="predicted"/>
<dbReference type="InterPro" id="IPR008868">
    <property type="entry name" value="TniB"/>
</dbReference>
<organism evidence="2 3">
    <name type="scientific">Luteibacter yeojuensis</name>
    <dbReference type="NCBI Taxonomy" id="345309"/>
    <lineage>
        <taxon>Bacteria</taxon>
        <taxon>Pseudomonadati</taxon>
        <taxon>Pseudomonadota</taxon>
        <taxon>Gammaproteobacteria</taxon>
        <taxon>Lysobacterales</taxon>
        <taxon>Rhodanobacteraceae</taxon>
        <taxon>Luteibacter</taxon>
    </lineage>
</organism>
<dbReference type="RefSeq" id="WP_045830161.1">
    <property type="nucleotide sequence ID" value="NZ_JZRB01000029.1"/>
</dbReference>
<evidence type="ECO:0000313" key="3">
    <source>
        <dbReference type="Proteomes" id="UP000033651"/>
    </source>
</evidence>
<dbReference type="PATRIC" id="fig|345309.4.peg.2086"/>
<dbReference type="AlphaFoldDB" id="A0A0F3KJ62"/>
<dbReference type="SUPFAM" id="SSF52540">
    <property type="entry name" value="P-loop containing nucleoside triphosphate hydrolases"/>
    <property type="match status" value="1"/>
</dbReference>
<gene>
    <name evidence="2" type="ORF">VI08_13680</name>
</gene>
<evidence type="ECO:0000259" key="1">
    <source>
        <dbReference type="SMART" id="SM00382"/>
    </source>
</evidence>
<dbReference type="EMBL" id="JZRB01000029">
    <property type="protein sequence ID" value="KJV31300.1"/>
    <property type="molecule type" value="Genomic_DNA"/>
</dbReference>
<dbReference type="InterPro" id="IPR003593">
    <property type="entry name" value="AAA+_ATPase"/>
</dbReference>
<dbReference type="Gene3D" id="3.40.50.300">
    <property type="entry name" value="P-loop containing nucleotide triphosphate hydrolases"/>
    <property type="match status" value="1"/>
</dbReference>
<evidence type="ECO:0000313" key="2">
    <source>
        <dbReference type="EMBL" id="KJV31300.1"/>
    </source>
</evidence>
<comment type="caution">
    <text evidence="2">The sequence shown here is derived from an EMBL/GenBank/DDBJ whole genome shotgun (WGS) entry which is preliminary data.</text>
</comment>
<dbReference type="Pfam" id="PF05621">
    <property type="entry name" value="TniB"/>
    <property type="match status" value="1"/>
</dbReference>
<dbReference type="InterPro" id="IPR027417">
    <property type="entry name" value="P-loop_NTPase"/>
</dbReference>
<sequence>MAKPAIIQLPEFAHLDPDVVPLLALPTAERVRSMSRDFFIKYPSVMQAFEHVDFMLKSEPSERADGLLIWGDSGQGKSSIAWAMIRRYAARQATETKAAKMAPLYIDLTSVKDANEIFIRLLEQIGHPIRGRLLAEKRRSAFIEAIKASDIDLIIIDELQDLLAATETQKTNCLHAIRYIMNHSKRTVVLMGNGLAQSTLNADPHLAARYDTLHLPAWKAGPELARLLDAIMRMYPLRRRSQVTSMAAMKCLVGITRGNLREMRRRLSRAAMLAVEDETESVSMATLERSINEFPRSLVGEDVHGANR</sequence>
<reference evidence="2 3" key="1">
    <citation type="submission" date="2015-03" db="EMBL/GenBank/DDBJ databases">
        <title>Draft genome sequence of Luteibacter yeojuensis strain SU11.</title>
        <authorList>
            <person name="Sulaiman J."/>
            <person name="Priya K."/>
            <person name="Chan K.-G."/>
        </authorList>
    </citation>
    <scope>NUCLEOTIDE SEQUENCE [LARGE SCALE GENOMIC DNA]</scope>
    <source>
        <strain evidence="2 3">SU11</strain>
    </source>
</reference>
<dbReference type="SMART" id="SM00382">
    <property type="entry name" value="AAA"/>
    <property type="match status" value="1"/>
</dbReference>
<dbReference type="Proteomes" id="UP000033651">
    <property type="component" value="Unassembled WGS sequence"/>
</dbReference>